<dbReference type="GO" id="GO:0071555">
    <property type="term" value="P:cell wall organization"/>
    <property type="evidence" value="ECO:0007669"/>
    <property type="project" value="UniProtKB-KW"/>
</dbReference>
<evidence type="ECO:0000256" key="7">
    <source>
        <dbReference type="ARBA" id="ARBA00023316"/>
    </source>
</evidence>
<evidence type="ECO:0000256" key="1">
    <source>
        <dbReference type="ARBA" id="ARBA00004191"/>
    </source>
</evidence>
<reference evidence="11" key="1">
    <citation type="journal article" date="2020" name="Nat. Commun.">
        <title>Genome sequence of the cluster root forming white lupin.</title>
        <authorList>
            <person name="Hufnagel B."/>
            <person name="Marques A."/>
            <person name="Soriano A."/>
            <person name="Marques L."/>
            <person name="Divol F."/>
            <person name="Doumas P."/>
            <person name="Sallet E."/>
            <person name="Mancinotti D."/>
            <person name="Carrere S."/>
            <person name="Marande W."/>
            <person name="Arribat S."/>
            <person name="Keller J."/>
            <person name="Huneau C."/>
            <person name="Blein T."/>
            <person name="Aime D."/>
            <person name="Laguerre M."/>
            <person name="Taylor J."/>
            <person name="Schubert V."/>
            <person name="Nelson M."/>
            <person name="Geu-Flores F."/>
            <person name="Crespi M."/>
            <person name="Gallardo-Guerrero K."/>
            <person name="Delaux P.-M."/>
            <person name="Salse J."/>
            <person name="Berges H."/>
            <person name="Guyot R."/>
            <person name="Gouzy J."/>
            <person name="Peret B."/>
        </authorList>
    </citation>
    <scope>NUCLEOTIDE SEQUENCE [LARGE SCALE GENOMIC DNA]</scope>
    <source>
        <strain evidence="11">cv. Amiga</strain>
    </source>
</reference>
<evidence type="ECO:0000256" key="8">
    <source>
        <dbReference type="RuleBase" id="RU361169"/>
    </source>
</evidence>
<evidence type="ECO:0000256" key="2">
    <source>
        <dbReference type="ARBA" id="ARBA00008834"/>
    </source>
</evidence>
<dbReference type="EMBL" id="WOCE01000004">
    <property type="protein sequence ID" value="KAE9615977.1"/>
    <property type="molecule type" value="Genomic_DNA"/>
</dbReference>
<keyword evidence="5 8" id="KW-0378">Hydrolase</keyword>
<dbReference type="AlphaFoldDB" id="A0A6A4QQZ5"/>
<name>A0A6A4QQZ5_LUPAL</name>
<dbReference type="Gene3D" id="2.160.20.10">
    <property type="entry name" value="Single-stranded right-handed beta-helix, Pectin lyase-like"/>
    <property type="match status" value="1"/>
</dbReference>
<organism evidence="10 11">
    <name type="scientific">Lupinus albus</name>
    <name type="common">White lupine</name>
    <name type="synonym">Lupinus termis</name>
    <dbReference type="NCBI Taxonomy" id="3870"/>
    <lineage>
        <taxon>Eukaryota</taxon>
        <taxon>Viridiplantae</taxon>
        <taxon>Streptophyta</taxon>
        <taxon>Embryophyta</taxon>
        <taxon>Tracheophyta</taxon>
        <taxon>Spermatophyta</taxon>
        <taxon>Magnoliopsida</taxon>
        <taxon>eudicotyledons</taxon>
        <taxon>Gunneridae</taxon>
        <taxon>Pentapetalae</taxon>
        <taxon>rosids</taxon>
        <taxon>fabids</taxon>
        <taxon>Fabales</taxon>
        <taxon>Fabaceae</taxon>
        <taxon>Papilionoideae</taxon>
        <taxon>50 kb inversion clade</taxon>
        <taxon>genistoids sensu lato</taxon>
        <taxon>core genistoids</taxon>
        <taxon>Genisteae</taxon>
        <taxon>Lupinus</taxon>
    </lineage>
</organism>
<sequence>MQGLVVTFFIFSFASFCSCNRLLEDYPMTTIFSVMDYGAVGDGVTDDSEAFGKAWGDACEKSDSIGTIEVPQGKTFMLKPLKFTGPCKSSSINFKVEGNIVAPSSTDAWTNDDDKSKWLEFVSIYGLIFNGGGQINGHGSVWWESCHALSFNKCNNLQLSDTQHVDSPKGHISITASNNVKISNLIITAPEDSKNTDGIDISSSTYVMIDHCSIATGDDCIALGSGASNINITNIACGPGHGIRYIQNTLSLVRFHKIHEIIHRKNIYHFLSLFCCDHVFSIGSLGRDGDYATVENVYVSDCNITGATNGVRIKTWQGGSGYVRNVNFQRITISNTKNPIIINQDYNDIIMNEFKKGAPKEKGSGLEINGVIYEDVKGTSASEVAINLDCNSSQGCHGITMHDINLTSESSSSQVTASCINANGESISVSPEVSCLANKTPTPY</sequence>
<comment type="similarity">
    <text evidence="2 8">Belongs to the glycosyl hydrolase 28 family.</text>
</comment>
<accession>A0A6A4QQZ5</accession>
<gene>
    <name evidence="10" type="ORF">Lalb_Chr04g0260921</name>
</gene>
<keyword evidence="11" id="KW-1185">Reference proteome</keyword>
<feature type="signal peptide" evidence="9">
    <location>
        <begin position="1"/>
        <end position="19"/>
    </location>
</feature>
<dbReference type="GO" id="GO:0005975">
    <property type="term" value="P:carbohydrate metabolic process"/>
    <property type="evidence" value="ECO:0007669"/>
    <property type="project" value="InterPro"/>
</dbReference>
<dbReference type="InterPro" id="IPR012334">
    <property type="entry name" value="Pectin_lyas_fold"/>
</dbReference>
<evidence type="ECO:0000256" key="4">
    <source>
        <dbReference type="ARBA" id="ARBA00022525"/>
    </source>
</evidence>
<keyword evidence="7" id="KW-0961">Cell wall biogenesis/degradation</keyword>
<feature type="chain" id="PRO_5025456102" evidence="9">
    <location>
        <begin position="20"/>
        <end position="444"/>
    </location>
</feature>
<proteinExistence type="inferred from homology"/>
<keyword evidence="4" id="KW-0964">Secreted</keyword>
<dbReference type="Pfam" id="PF00295">
    <property type="entry name" value="Glyco_hydro_28"/>
    <property type="match status" value="2"/>
</dbReference>
<dbReference type="PANTHER" id="PTHR31375">
    <property type="match status" value="1"/>
</dbReference>
<evidence type="ECO:0000256" key="3">
    <source>
        <dbReference type="ARBA" id="ARBA00022512"/>
    </source>
</evidence>
<dbReference type="InterPro" id="IPR000743">
    <property type="entry name" value="Glyco_hydro_28"/>
</dbReference>
<dbReference type="OrthoDB" id="187139at2759"/>
<evidence type="ECO:0000256" key="9">
    <source>
        <dbReference type="SAM" id="SignalP"/>
    </source>
</evidence>
<dbReference type="Proteomes" id="UP000447434">
    <property type="component" value="Chromosome 4"/>
</dbReference>
<keyword evidence="9" id="KW-0732">Signal</keyword>
<comment type="caution">
    <text evidence="10">The sequence shown here is derived from an EMBL/GenBank/DDBJ whole genome shotgun (WGS) entry which is preliminary data.</text>
</comment>
<evidence type="ECO:0000313" key="11">
    <source>
        <dbReference type="Proteomes" id="UP000447434"/>
    </source>
</evidence>
<keyword evidence="6 8" id="KW-0326">Glycosidase</keyword>
<dbReference type="InterPro" id="IPR011050">
    <property type="entry name" value="Pectin_lyase_fold/virulence"/>
</dbReference>
<keyword evidence="3" id="KW-0134">Cell wall</keyword>
<evidence type="ECO:0000256" key="6">
    <source>
        <dbReference type="ARBA" id="ARBA00023295"/>
    </source>
</evidence>
<comment type="subcellular location">
    <subcellularLocation>
        <location evidence="1">Secreted</location>
        <location evidence="1">Cell wall</location>
    </subcellularLocation>
</comment>
<dbReference type="GO" id="GO:0004650">
    <property type="term" value="F:polygalacturonase activity"/>
    <property type="evidence" value="ECO:0007669"/>
    <property type="project" value="InterPro"/>
</dbReference>
<protein>
    <submittedName>
        <fullName evidence="10">Putative polygalacturonase</fullName>
    </submittedName>
</protein>
<evidence type="ECO:0000256" key="5">
    <source>
        <dbReference type="ARBA" id="ARBA00022801"/>
    </source>
</evidence>
<dbReference type="SMART" id="SM00710">
    <property type="entry name" value="PbH1"/>
    <property type="match status" value="4"/>
</dbReference>
<dbReference type="InterPro" id="IPR006626">
    <property type="entry name" value="PbH1"/>
</dbReference>
<evidence type="ECO:0000313" key="10">
    <source>
        <dbReference type="EMBL" id="KAE9615977.1"/>
    </source>
</evidence>
<dbReference type="SUPFAM" id="SSF51126">
    <property type="entry name" value="Pectin lyase-like"/>
    <property type="match status" value="1"/>
</dbReference>